<dbReference type="EMBL" id="RQGH01000014">
    <property type="protein sequence ID" value="TGL69922.1"/>
    <property type="molecule type" value="Genomic_DNA"/>
</dbReference>
<comment type="caution">
    <text evidence="1">The sequence shown here is derived from an EMBL/GenBank/DDBJ whole genome shotgun (WGS) entry which is preliminary data.</text>
</comment>
<name>A0A4Z1A500_9LEPT</name>
<sequence>MFVFCHKSNPNLSLWTFPVPDEAKTIAVYGMIQNPFGNEVSILSLESNQYKTVEFHTMEIDKEGIKRMRRIDFPILLQPNERIQMERGGTHLMLLDKQNGNENLMITIQYSNGKLETKRVEKKSL</sequence>
<dbReference type="InterPro" id="IPR036182">
    <property type="entry name" value="PCuAC_sf"/>
</dbReference>
<keyword evidence="2" id="KW-1185">Reference proteome</keyword>
<dbReference type="AlphaFoldDB" id="A0A4Z1A500"/>
<dbReference type="SUPFAM" id="SSF110087">
    <property type="entry name" value="DR1885-like metal-binding protein"/>
    <property type="match status" value="1"/>
</dbReference>
<organism evidence="1 2">
    <name type="scientific">Leptospira jelokensis</name>
    <dbReference type="NCBI Taxonomy" id="2484931"/>
    <lineage>
        <taxon>Bacteria</taxon>
        <taxon>Pseudomonadati</taxon>
        <taxon>Spirochaetota</taxon>
        <taxon>Spirochaetia</taxon>
        <taxon>Leptospirales</taxon>
        <taxon>Leptospiraceae</taxon>
        <taxon>Leptospira</taxon>
    </lineage>
</organism>
<dbReference type="Pfam" id="PF04314">
    <property type="entry name" value="PCuAC"/>
    <property type="match status" value="1"/>
</dbReference>
<evidence type="ECO:0000313" key="1">
    <source>
        <dbReference type="EMBL" id="TGL69922.1"/>
    </source>
</evidence>
<proteinExistence type="predicted"/>
<dbReference type="InterPro" id="IPR007410">
    <property type="entry name" value="LpqE-like"/>
</dbReference>
<protein>
    <submittedName>
        <fullName evidence="1">Copper chaperone PCu(A)C</fullName>
    </submittedName>
</protein>
<dbReference type="Proteomes" id="UP000297567">
    <property type="component" value="Unassembled WGS sequence"/>
</dbReference>
<evidence type="ECO:0000313" key="2">
    <source>
        <dbReference type="Proteomes" id="UP000297567"/>
    </source>
</evidence>
<accession>A0A4Z1A500</accession>
<dbReference type="Gene3D" id="2.60.40.1890">
    <property type="entry name" value="PCu(A)C copper chaperone"/>
    <property type="match status" value="1"/>
</dbReference>
<reference evidence="1" key="1">
    <citation type="journal article" date="2019" name="PLoS Negl. Trop. Dis.">
        <title>Revisiting the worldwide diversity of Leptospira species in the environment.</title>
        <authorList>
            <person name="Vincent A.T."/>
            <person name="Schiettekatte O."/>
            <person name="Bourhy P."/>
            <person name="Veyrier F.J."/>
            <person name="Picardeau M."/>
        </authorList>
    </citation>
    <scope>NUCLEOTIDE SEQUENCE [LARGE SCALE GENOMIC DNA]</scope>
    <source>
        <strain evidence="1">201702451</strain>
    </source>
</reference>
<gene>
    <name evidence="1" type="ORF">EHQ62_07495</name>
</gene>